<sequence>MSILNTVERHEACIEDQRVQIQLAEEKIENLKLDLANVDSAHQKELSHVALQESVLQSDLDALQTLYDAAEERHTQEVEASTVEMDCL</sequence>
<keyword evidence="3" id="KW-1185">Reference proteome</keyword>
<protein>
    <submittedName>
        <fullName evidence="2">Uncharacterized protein</fullName>
    </submittedName>
</protein>
<evidence type="ECO:0000313" key="3">
    <source>
        <dbReference type="Proteomes" id="UP001056384"/>
    </source>
</evidence>
<accession>A0A9Q9AQZ5</accession>
<reference evidence="2" key="1">
    <citation type="submission" date="2022-06" db="EMBL/GenBank/DDBJ databases">
        <title>Complete genome sequences of two strains of the flax pathogen Septoria linicola.</title>
        <authorList>
            <person name="Lapalu N."/>
            <person name="Simon A."/>
            <person name="Demenou B."/>
            <person name="Paumier D."/>
            <person name="Guillot M.-P."/>
            <person name="Gout L."/>
            <person name="Valade R."/>
        </authorList>
    </citation>
    <scope>NUCLEOTIDE SEQUENCE</scope>
    <source>
        <strain evidence="2">SE15195</strain>
    </source>
</reference>
<name>A0A9Q9AQZ5_9PEZI</name>
<feature type="coiled-coil region" evidence="1">
    <location>
        <begin position="7"/>
        <end position="73"/>
    </location>
</feature>
<dbReference type="EMBL" id="CP099420">
    <property type="protein sequence ID" value="USW50472.1"/>
    <property type="molecule type" value="Genomic_DNA"/>
</dbReference>
<evidence type="ECO:0000313" key="2">
    <source>
        <dbReference type="EMBL" id="USW50472.1"/>
    </source>
</evidence>
<gene>
    <name evidence="2" type="ORF">Slin15195_G037910</name>
</gene>
<dbReference type="Proteomes" id="UP001056384">
    <property type="component" value="Chromosome 3"/>
</dbReference>
<proteinExistence type="predicted"/>
<evidence type="ECO:0000256" key="1">
    <source>
        <dbReference type="SAM" id="Coils"/>
    </source>
</evidence>
<dbReference type="AlphaFoldDB" id="A0A9Q9AQZ5"/>
<organism evidence="2 3">
    <name type="scientific">Septoria linicola</name>
    <dbReference type="NCBI Taxonomy" id="215465"/>
    <lineage>
        <taxon>Eukaryota</taxon>
        <taxon>Fungi</taxon>
        <taxon>Dikarya</taxon>
        <taxon>Ascomycota</taxon>
        <taxon>Pezizomycotina</taxon>
        <taxon>Dothideomycetes</taxon>
        <taxon>Dothideomycetidae</taxon>
        <taxon>Mycosphaerellales</taxon>
        <taxon>Mycosphaerellaceae</taxon>
        <taxon>Septoria</taxon>
    </lineage>
</organism>
<keyword evidence="1" id="KW-0175">Coiled coil</keyword>